<reference evidence="1" key="1">
    <citation type="submission" date="2020-05" db="EMBL/GenBank/DDBJ databases">
        <authorList>
            <person name="Rincon C."/>
            <person name="Sanders R I."/>
            <person name="Robbins C."/>
            <person name="Chaturvedi A."/>
        </authorList>
    </citation>
    <scope>NUCLEOTIDE SEQUENCE</scope>
    <source>
        <strain evidence="1">CHB12</strain>
    </source>
</reference>
<dbReference type="OrthoDB" id="2303870at2759"/>
<dbReference type="EMBL" id="CAGKOT010000001">
    <property type="protein sequence ID" value="CAB5295425.1"/>
    <property type="molecule type" value="Genomic_DNA"/>
</dbReference>
<dbReference type="VEuPathDB" id="FungiDB:RhiirFUN_001105"/>
<accession>A0A915YN67</accession>
<evidence type="ECO:0000313" key="1">
    <source>
        <dbReference type="EMBL" id="CAB5295425.1"/>
    </source>
</evidence>
<dbReference type="AlphaFoldDB" id="A0A915YN67"/>
<comment type="caution">
    <text evidence="1">The sequence shown here is derived from an EMBL/GenBank/DDBJ whole genome shotgun (WGS) entry which is preliminary data.</text>
</comment>
<gene>
    <name evidence="1" type="ORF">CHRIB12_LOCUS425</name>
</gene>
<evidence type="ECO:0000313" key="2">
    <source>
        <dbReference type="Proteomes" id="UP000684084"/>
    </source>
</evidence>
<dbReference type="Proteomes" id="UP000684084">
    <property type="component" value="Unassembled WGS sequence"/>
</dbReference>
<name>A0A915YN67_9GLOM</name>
<organism evidence="1 2">
    <name type="scientific">Rhizophagus irregularis</name>
    <dbReference type="NCBI Taxonomy" id="588596"/>
    <lineage>
        <taxon>Eukaryota</taxon>
        <taxon>Fungi</taxon>
        <taxon>Fungi incertae sedis</taxon>
        <taxon>Mucoromycota</taxon>
        <taxon>Glomeromycotina</taxon>
        <taxon>Glomeromycetes</taxon>
        <taxon>Glomerales</taxon>
        <taxon>Glomeraceae</taxon>
        <taxon>Rhizophagus</taxon>
    </lineage>
</organism>
<sequence>MNPPLFFDHFKFEYAKKSTVDSFCPTLSKHVNAPVMRSLTQKKIKDLKVWREIQYANEYWQGIEIITKS</sequence>
<protein>
    <submittedName>
        <fullName evidence="1">Uncharacterized protein</fullName>
    </submittedName>
</protein>
<proteinExistence type="predicted"/>